<dbReference type="PANTHER" id="PTHR43161:SF9">
    <property type="entry name" value="SORBITOL DEHYDROGENASE"/>
    <property type="match status" value="1"/>
</dbReference>
<dbReference type="Proteomes" id="UP000316406">
    <property type="component" value="Unassembled WGS sequence"/>
</dbReference>
<comment type="caution">
    <text evidence="8">The sequence shown here is derived from an EMBL/GenBank/DDBJ whole genome shotgun (WGS) entry which is preliminary data.</text>
</comment>
<evidence type="ECO:0000256" key="3">
    <source>
        <dbReference type="ARBA" id="ARBA00022723"/>
    </source>
</evidence>
<dbReference type="RefSeq" id="WP_143921162.1">
    <property type="nucleotide sequence ID" value="NZ_VLTK01000002.1"/>
</dbReference>
<accession>A0A556CMG6</accession>
<dbReference type="Pfam" id="PF00107">
    <property type="entry name" value="ADH_zinc_N"/>
    <property type="match status" value="1"/>
</dbReference>
<dbReference type="PANTHER" id="PTHR43161">
    <property type="entry name" value="SORBITOL DEHYDROGENASE"/>
    <property type="match status" value="1"/>
</dbReference>
<dbReference type="InterPro" id="IPR013149">
    <property type="entry name" value="ADH-like_C"/>
</dbReference>
<reference evidence="8 9" key="1">
    <citation type="submission" date="2019-07" db="EMBL/GenBank/DDBJ databases">
        <title>Draft genome sequence of Brevibacterium aurantiacum XU54 isolated from Xinjiang China.</title>
        <authorList>
            <person name="Xu X."/>
        </authorList>
    </citation>
    <scope>NUCLEOTIDE SEQUENCE [LARGE SCALE GENOMIC DNA]</scope>
    <source>
        <strain evidence="8 9">XU54</strain>
    </source>
</reference>
<sequence>MKTLFIHGAEDMRFDDTTVPEPSAGEVLLRVRFVGICGSDLHYYFHGKNGENLIREPFTPGHELSALVESDPSGQWGPGTPVTVHPARYGTPEDDIADHPHLWPGGDYLGSAAGFPHRQGAAAEYILVEKHMLRRLPPNLSLRDATLAEPLGVALHALTTAGQQLGNRALVLGAGPVGLLIVAALVARGVEHVAVGDIQESALDRARSLGADETFVVGRDEIPSTAFPIVFECSAAPPSLSQAITSASRAGVIVQVGTLADADITVNLSGLVSKEIQLRGTFRFSTEIDDAIEMLTADSAAAAVVTHVLPAAEAVSAFEIAKDSAVSGKVLIEF</sequence>
<keyword evidence="4" id="KW-0862">Zinc</keyword>
<dbReference type="GO" id="GO:0046872">
    <property type="term" value="F:metal ion binding"/>
    <property type="evidence" value="ECO:0007669"/>
    <property type="project" value="UniProtKB-KW"/>
</dbReference>
<dbReference type="Gene3D" id="3.40.50.720">
    <property type="entry name" value="NAD(P)-binding Rossmann-like Domain"/>
    <property type="match status" value="1"/>
</dbReference>
<evidence type="ECO:0000259" key="7">
    <source>
        <dbReference type="Pfam" id="PF08240"/>
    </source>
</evidence>
<keyword evidence="3" id="KW-0479">Metal-binding</keyword>
<dbReference type="OrthoDB" id="9797931at2"/>
<dbReference type="Pfam" id="PF08240">
    <property type="entry name" value="ADH_N"/>
    <property type="match status" value="1"/>
</dbReference>
<evidence type="ECO:0000313" key="8">
    <source>
        <dbReference type="EMBL" id="TSI18609.1"/>
    </source>
</evidence>
<comment type="cofactor">
    <cofactor evidence="1">
        <name>Zn(2+)</name>
        <dbReference type="ChEBI" id="CHEBI:29105"/>
    </cofactor>
</comment>
<dbReference type="SUPFAM" id="SSF50129">
    <property type="entry name" value="GroES-like"/>
    <property type="match status" value="1"/>
</dbReference>
<evidence type="ECO:0000256" key="5">
    <source>
        <dbReference type="ARBA" id="ARBA00023002"/>
    </source>
</evidence>
<gene>
    <name evidence="8" type="ORF">FO013_03380</name>
</gene>
<evidence type="ECO:0000259" key="6">
    <source>
        <dbReference type="Pfam" id="PF00107"/>
    </source>
</evidence>
<organism evidence="8 9">
    <name type="scientific">Brevibacterium aurantiacum</name>
    <dbReference type="NCBI Taxonomy" id="273384"/>
    <lineage>
        <taxon>Bacteria</taxon>
        <taxon>Bacillati</taxon>
        <taxon>Actinomycetota</taxon>
        <taxon>Actinomycetes</taxon>
        <taxon>Micrococcales</taxon>
        <taxon>Brevibacteriaceae</taxon>
        <taxon>Brevibacterium</taxon>
    </lineage>
</organism>
<comment type="similarity">
    <text evidence="2">Belongs to the zinc-containing alcohol dehydrogenase family.</text>
</comment>
<keyword evidence="9" id="KW-1185">Reference proteome</keyword>
<protein>
    <submittedName>
        <fullName evidence="8">L-idonate 5-dehydrogenase</fullName>
    </submittedName>
</protein>
<dbReference type="Gene3D" id="3.90.180.10">
    <property type="entry name" value="Medium-chain alcohol dehydrogenases, catalytic domain"/>
    <property type="match status" value="1"/>
</dbReference>
<name>A0A556CMG6_BREAU</name>
<dbReference type="GO" id="GO:0016491">
    <property type="term" value="F:oxidoreductase activity"/>
    <property type="evidence" value="ECO:0007669"/>
    <property type="project" value="UniProtKB-KW"/>
</dbReference>
<dbReference type="SUPFAM" id="SSF51735">
    <property type="entry name" value="NAD(P)-binding Rossmann-fold domains"/>
    <property type="match status" value="1"/>
</dbReference>
<proteinExistence type="inferred from homology"/>
<dbReference type="InterPro" id="IPR013154">
    <property type="entry name" value="ADH-like_N"/>
</dbReference>
<dbReference type="EMBL" id="VLTK01000002">
    <property type="protein sequence ID" value="TSI18609.1"/>
    <property type="molecule type" value="Genomic_DNA"/>
</dbReference>
<dbReference type="AlphaFoldDB" id="A0A556CMG6"/>
<evidence type="ECO:0000256" key="1">
    <source>
        <dbReference type="ARBA" id="ARBA00001947"/>
    </source>
</evidence>
<dbReference type="CDD" id="cd08232">
    <property type="entry name" value="idonate-5-DH"/>
    <property type="match status" value="1"/>
</dbReference>
<dbReference type="InterPro" id="IPR036291">
    <property type="entry name" value="NAD(P)-bd_dom_sf"/>
</dbReference>
<evidence type="ECO:0000256" key="4">
    <source>
        <dbReference type="ARBA" id="ARBA00022833"/>
    </source>
</evidence>
<feature type="domain" description="Alcohol dehydrogenase-like N-terminal" evidence="7">
    <location>
        <begin position="24"/>
        <end position="137"/>
    </location>
</feature>
<evidence type="ECO:0000313" key="9">
    <source>
        <dbReference type="Proteomes" id="UP000316406"/>
    </source>
</evidence>
<dbReference type="InterPro" id="IPR011032">
    <property type="entry name" value="GroES-like_sf"/>
</dbReference>
<keyword evidence="5" id="KW-0560">Oxidoreductase</keyword>
<evidence type="ECO:0000256" key="2">
    <source>
        <dbReference type="ARBA" id="ARBA00008072"/>
    </source>
</evidence>
<feature type="domain" description="Alcohol dehydrogenase-like C-terminal" evidence="6">
    <location>
        <begin position="176"/>
        <end position="295"/>
    </location>
</feature>